<evidence type="ECO:0000313" key="5">
    <source>
        <dbReference type="Proteomes" id="UP000269289"/>
    </source>
</evidence>
<dbReference type="Pfam" id="PF20736">
    <property type="entry name" value="Glyco_hydro127M"/>
    <property type="match status" value="1"/>
</dbReference>
<organism evidence="4 5">
    <name type="scientific">Cellulomonas triticagri</name>
    <dbReference type="NCBI Taxonomy" id="2483352"/>
    <lineage>
        <taxon>Bacteria</taxon>
        <taxon>Bacillati</taxon>
        <taxon>Actinomycetota</taxon>
        <taxon>Actinomycetes</taxon>
        <taxon>Micrococcales</taxon>
        <taxon>Cellulomonadaceae</taxon>
        <taxon>Cellulomonas</taxon>
    </lineage>
</organism>
<protein>
    <submittedName>
        <fullName evidence="4">Glycoside hydrolase family 127 protein</fullName>
    </submittedName>
</protein>
<dbReference type="SUPFAM" id="SSF48208">
    <property type="entry name" value="Six-hairpin glycosidases"/>
    <property type="match status" value="1"/>
</dbReference>
<dbReference type="InterPro" id="IPR012878">
    <property type="entry name" value="Beta-AFase-like_GH127_cat"/>
</dbReference>
<reference evidence="4 5" key="1">
    <citation type="submission" date="2018-10" db="EMBL/GenBank/DDBJ databases">
        <title>Isolation, diversity and antifungal activity of actinobacteria from wheat.</title>
        <authorList>
            <person name="Han C."/>
        </authorList>
    </citation>
    <scope>NUCLEOTIDE SEQUENCE [LARGE SCALE GENOMIC DNA]</scope>
    <source>
        <strain evidence="4 5">NEAU-YY56</strain>
    </source>
</reference>
<dbReference type="Pfam" id="PF20737">
    <property type="entry name" value="Glyco_hydro127C"/>
    <property type="match status" value="1"/>
</dbReference>
<feature type="domain" description="Non-reducing end beta-L-arabinofuranosidase-like GH127 middle" evidence="2">
    <location>
        <begin position="425"/>
        <end position="518"/>
    </location>
</feature>
<dbReference type="InterPro" id="IPR049174">
    <property type="entry name" value="Beta-AFase-like"/>
</dbReference>
<sequence>MSHRTYAGPVAPRTTDRLTQRPLPASAVRLDPAGHLGRWQALNAAATLPHSIEQLETSGVLPNLRRVVGESDAEYVGYMFADSDLYKTLEAIGWEIGRTGTTAFDAFLADSLALLTRVQDTDGYLNSYIQGTRPDDRFADLRWAHELYCYGHLIQAAVALHRGAGRDDFLALARRSADLLVRRFGPDGEAGYCGHPEVETALVELYRETGHEPYLATARRMVDERGQDLALLGPDRLGAHYFQDQAPVRESHEATGHAVRQLYLNAGVTDVWTEQGDDTLLAAMDAQWDSAHHQKMYVTGAMGSRHFDESFGDAYELPPDRAYAETCAAIADVHWSYRMLLAEGGSRYADAVERALLNAVAASVSADGRAFFYSNPLHLREGHREEENAPSRRTPWYSCACCPPNIARLVASLHAYVATADATSLRVHLFAAGEVDVPAHLGSGTLRISTAYPADGRVVVDVDGELAGALALRLPGWAQDVTASVDGAAPVAVGSMTVEDGYLVLPAGTRRVELDLPMPAVAVSAHPRVDAVRGSVALTRGPVVYCVEQADHLGGPSVEDVRLVPGAPVEVVAADGALPRLVAAGVAAATTGDALYRVGTGPADGEPVRLTAIPYAEWGNRTTGAMRVWIPLA</sequence>
<feature type="domain" description="Non-reducing end beta-L-arabinofuranosidase-like GH127 catalytic" evidence="1">
    <location>
        <begin position="28"/>
        <end position="413"/>
    </location>
</feature>
<evidence type="ECO:0000259" key="2">
    <source>
        <dbReference type="Pfam" id="PF20736"/>
    </source>
</evidence>
<evidence type="ECO:0000259" key="3">
    <source>
        <dbReference type="Pfam" id="PF20737"/>
    </source>
</evidence>
<evidence type="ECO:0000313" key="4">
    <source>
        <dbReference type="EMBL" id="RMI09305.1"/>
    </source>
</evidence>
<dbReference type="AlphaFoldDB" id="A0A3M2JEC3"/>
<dbReference type="PANTHER" id="PTHR43465">
    <property type="entry name" value="DUF1680 DOMAIN PROTEIN (AFU_ORTHOLOGUE AFUA_1G08910)"/>
    <property type="match status" value="1"/>
</dbReference>
<keyword evidence="4" id="KW-0378">Hydrolase</keyword>
<evidence type="ECO:0000259" key="1">
    <source>
        <dbReference type="Pfam" id="PF07944"/>
    </source>
</evidence>
<dbReference type="OrthoDB" id="9757939at2"/>
<dbReference type="InterPro" id="IPR049049">
    <property type="entry name" value="Beta-AFase-like_GH127_C"/>
</dbReference>
<keyword evidence="5" id="KW-1185">Reference proteome</keyword>
<dbReference type="EMBL" id="RFFI01000053">
    <property type="protein sequence ID" value="RMI09305.1"/>
    <property type="molecule type" value="Genomic_DNA"/>
</dbReference>
<dbReference type="InterPro" id="IPR008928">
    <property type="entry name" value="6-hairpin_glycosidase_sf"/>
</dbReference>
<dbReference type="GO" id="GO:0016787">
    <property type="term" value="F:hydrolase activity"/>
    <property type="evidence" value="ECO:0007669"/>
    <property type="project" value="UniProtKB-KW"/>
</dbReference>
<dbReference type="RefSeq" id="WP_122149445.1">
    <property type="nucleotide sequence ID" value="NZ_RFFI01000053.1"/>
</dbReference>
<dbReference type="Proteomes" id="UP000269289">
    <property type="component" value="Unassembled WGS sequence"/>
</dbReference>
<dbReference type="GO" id="GO:0005975">
    <property type="term" value="P:carbohydrate metabolic process"/>
    <property type="evidence" value="ECO:0007669"/>
    <property type="project" value="InterPro"/>
</dbReference>
<dbReference type="Pfam" id="PF07944">
    <property type="entry name" value="Beta-AFase-like_GH127_cat"/>
    <property type="match status" value="1"/>
</dbReference>
<comment type="caution">
    <text evidence="4">The sequence shown here is derived from an EMBL/GenBank/DDBJ whole genome shotgun (WGS) entry which is preliminary data.</text>
</comment>
<feature type="domain" description="Non-reducing end beta-L-arabinofuranosidase-like GH127 C-terminal" evidence="3">
    <location>
        <begin position="523"/>
        <end position="631"/>
    </location>
</feature>
<proteinExistence type="predicted"/>
<accession>A0A3M2JEC3</accession>
<name>A0A3M2JEC3_9CELL</name>
<dbReference type="PANTHER" id="PTHR43465:SF2">
    <property type="entry name" value="DUF1680 DOMAIN PROTEIN (AFU_ORTHOLOGUE AFUA_1G08910)"/>
    <property type="match status" value="1"/>
</dbReference>
<dbReference type="InterPro" id="IPR049046">
    <property type="entry name" value="Beta-AFase-like_GH127_middle"/>
</dbReference>
<gene>
    <name evidence="4" type="ORF">EBM89_10845</name>
</gene>